<comment type="caution">
    <text evidence="2">The sequence shown here is derived from an EMBL/GenBank/DDBJ whole genome shotgun (WGS) entry which is preliminary data.</text>
</comment>
<evidence type="ECO:0000313" key="2">
    <source>
        <dbReference type="EMBL" id="OBS17765.1"/>
    </source>
</evidence>
<keyword evidence="3" id="KW-1185">Reference proteome</keyword>
<evidence type="ECO:0000313" key="3">
    <source>
        <dbReference type="Proteomes" id="UP000091967"/>
    </source>
</evidence>
<gene>
    <name evidence="2" type="ORF">FPOA_09497</name>
</gene>
<dbReference type="EMBL" id="LYXU01000004">
    <property type="protein sequence ID" value="OBS17765.1"/>
    <property type="molecule type" value="Genomic_DNA"/>
</dbReference>
<name>A0A1B8ABD5_FUSPO</name>
<feature type="compositionally biased region" description="Polar residues" evidence="1">
    <location>
        <begin position="33"/>
        <end position="44"/>
    </location>
</feature>
<feature type="compositionally biased region" description="Pro residues" evidence="1">
    <location>
        <begin position="108"/>
        <end position="120"/>
    </location>
</feature>
<reference evidence="2 3" key="1">
    <citation type="submission" date="2016-06" db="EMBL/GenBank/DDBJ databases">
        <title>Living apart together: crosstalk between the core and supernumerary genomes in a fungal plant pathogen.</title>
        <authorList>
            <person name="Vanheule A."/>
            <person name="Audenaert K."/>
            <person name="Warris S."/>
            <person name="Van De Geest H."/>
            <person name="Schijlen E."/>
            <person name="Hofte M."/>
            <person name="De Saeger S."/>
            <person name="Haesaert G."/>
            <person name="Waalwijk C."/>
            <person name="Van Der Lee T."/>
        </authorList>
    </citation>
    <scope>NUCLEOTIDE SEQUENCE [LARGE SCALE GENOMIC DNA]</scope>
    <source>
        <strain evidence="2 3">2516</strain>
    </source>
</reference>
<evidence type="ECO:0000256" key="1">
    <source>
        <dbReference type="SAM" id="MobiDB-lite"/>
    </source>
</evidence>
<protein>
    <submittedName>
        <fullName evidence="2">Uncharacterized protein</fullName>
    </submittedName>
</protein>
<dbReference type="AlphaFoldDB" id="A0A1B8ABD5"/>
<feature type="region of interest" description="Disordered" evidence="1">
    <location>
        <begin position="1"/>
        <end position="135"/>
    </location>
</feature>
<feature type="compositionally biased region" description="Basic residues" evidence="1">
    <location>
        <begin position="1"/>
        <end position="10"/>
    </location>
</feature>
<dbReference type="Proteomes" id="UP000091967">
    <property type="component" value="Unassembled WGS sequence"/>
</dbReference>
<accession>A0A1B8ABD5</accession>
<sequence>MTPSRSRGHGHNPDPDPGPPDPILNLRGGADDNANQPSKRTSSGRAFPAVRRGGQRAPSRRVSTRPMSSREGPTPESTRLPFGRRDSIRPTIPVEGPVPGPTKRTQDPHPPGSSPDPTSPSKPRVKRARPSAMVPQRDRIPMTNLSIDQHQQDLGTSFMDQRSDVPLNYIYYNFERYNQDKVKNAIEGMKVEMSHLVSPARQGIEKSIDLLLSLPKLYDYTPFVKSHTKDIHLDIKRHPVVWALIAKSPTGAAVRMIAHLPQEFYTEKEANLVCEAFIDILNRWPGDLSLLIKEPAGFKSGSFHARLLTSACRHRVLPYKTVVCPLPAFRKAKEGPKVAGIKKENHFDVWVSCIDPTTYKQREDQKEVGIRAFGPDTVIPEPSEKYQFVVFDNRGGIKKSISRVQPNDGQPSFFPSVLPDESELQISSDEREGLHNAERLCRLYSATITTQGGLINTQSCRNIWKSLLDKYGAANKHVPGASRGTFGGSDLLQVNTMYGQLSTRISAGRTLMRHLLEINEEYQLPAIIIRSVDRAWVIGVEQAISDAWILEGDILKAWQRGAEAADLANQSIKTLEKPPLACVCTPEMAQTETHYCSNCGGLRVCNQLVATGFDGRRVCRSCSTRLQARPLGNQVVEYLYGALKTKMTLEQRASKGDITDTEKKSTQQQCLEVLKNLVPNKDEVEQAGLPVGMTWRDSYSKNLYSLPDHITTTKRTQPNRPSIDSVFPAWLTPLGYRIHCPENIVVTLQAVNYAKHIQIPAFMAMVSWYVNQRTRIEQAHQPNIWGSEARAELDELEKKMIKISKRLRIIRLTFGWTRYRRLTAKMVTKEQFQKDLAPLISGRLQPELLESMERLDTVKNFASTPLAIRFPEEELSRIRTLVQEIQDFFHVQLPRGPDGCPYFAHPLSMPTEWNWRVAWRLGSERLERMRRACNRHWPTYDTIETILLECIFQVCINKCVLTSDDPNYHLQRHLKAKYSSLLELPLVMAYHDGLTFALGHAEHGKGMYTGWPSRPHRLDERLEGDDSNNIRVESRTENFLKADYDESTYPDLKKMIMDIDMPKDVYDNTLKPQALSKEERENLVWNGEELGDDLFKESLEFSDPMSEIPDPSETSGEAMPADVGQLPLSQGAPAKTVENLSMRVKSDQTDYSEGLSAGELDEQWTQTMTGQSESLPAGDLTNQWAQPMPFQATSRNPSLQTVYSDSNTSETMEQRWSLTMQNTMQGHLDEVMRLVESRPTLDSGFRGLLDSLREAKNEGDDASFMAILAVIRAELS</sequence>
<proteinExistence type="predicted"/>
<organism evidence="2 3">
    <name type="scientific">Fusarium poae</name>
    <dbReference type="NCBI Taxonomy" id="36050"/>
    <lineage>
        <taxon>Eukaryota</taxon>
        <taxon>Fungi</taxon>
        <taxon>Dikarya</taxon>
        <taxon>Ascomycota</taxon>
        <taxon>Pezizomycotina</taxon>
        <taxon>Sordariomycetes</taxon>
        <taxon>Hypocreomycetidae</taxon>
        <taxon>Hypocreales</taxon>
        <taxon>Nectriaceae</taxon>
        <taxon>Fusarium</taxon>
    </lineage>
</organism>